<evidence type="ECO:0000313" key="1">
    <source>
        <dbReference type="EMBL" id="MDY2588555.1"/>
    </source>
</evidence>
<gene>
    <name evidence="1" type="ORF">SNF14_14520</name>
</gene>
<feature type="non-terminal residue" evidence="1">
    <location>
        <position position="1"/>
    </location>
</feature>
<sequence>LKNELQMKNMILSFLILLIVSSCTNTEKLTELENRIAKIENQNKVLVDSLNSVNVEFIKPFKIYEKIVLSELENSPNQIISDYEFLIKDYPNSFWRHEAKKRIENVEKRKKYWSEKDGWKLPEKTKKPELIEIIEPMVISCPGC</sequence>
<name>A0ABU5ES41_9FLAO</name>
<evidence type="ECO:0000313" key="2">
    <source>
        <dbReference type="Proteomes" id="UP001285855"/>
    </source>
</evidence>
<proteinExistence type="predicted"/>
<comment type="caution">
    <text evidence="1">The sequence shown here is derived from an EMBL/GenBank/DDBJ whole genome shotgun (WGS) entry which is preliminary data.</text>
</comment>
<dbReference type="EMBL" id="JAXDAE010000044">
    <property type="protein sequence ID" value="MDY2588555.1"/>
    <property type="molecule type" value="Genomic_DNA"/>
</dbReference>
<reference evidence="1 2" key="1">
    <citation type="submission" date="2023-11" db="EMBL/GenBank/DDBJ databases">
        <title>Winogradskyella pelagius sp. nov., isolated from coastal sediment.</title>
        <authorList>
            <person name="Li F."/>
        </authorList>
    </citation>
    <scope>NUCLEOTIDE SEQUENCE [LARGE SCALE GENOMIC DNA]</scope>
    <source>
        <strain evidence="1 2">KCTC 23502</strain>
    </source>
</reference>
<keyword evidence="2" id="KW-1185">Reference proteome</keyword>
<protein>
    <submittedName>
        <fullName evidence="1">Uncharacterized protein</fullName>
    </submittedName>
</protein>
<dbReference type="Proteomes" id="UP001285855">
    <property type="component" value="Unassembled WGS sequence"/>
</dbReference>
<accession>A0ABU5ES41</accession>
<dbReference type="RefSeq" id="WP_320556895.1">
    <property type="nucleotide sequence ID" value="NZ_JAXDAE010000044.1"/>
</dbReference>
<organism evidence="1 2">
    <name type="scientific">Winogradskyella aquimaris</name>
    <dbReference type="NCBI Taxonomy" id="864074"/>
    <lineage>
        <taxon>Bacteria</taxon>
        <taxon>Pseudomonadati</taxon>
        <taxon>Bacteroidota</taxon>
        <taxon>Flavobacteriia</taxon>
        <taxon>Flavobacteriales</taxon>
        <taxon>Flavobacteriaceae</taxon>
        <taxon>Winogradskyella</taxon>
    </lineage>
</organism>